<evidence type="ECO:0000256" key="1">
    <source>
        <dbReference type="ARBA" id="ARBA00022649"/>
    </source>
</evidence>
<keyword evidence="4 6" id="KW-0548">Nucleotidyltransferase</keyword>
<dbReference type="RefSeq" id="WP_091591771.1">
    <property type="nucleotide sequence ID" value="NZ_JBHRWG010000004.1"/>
</dbReference>
<evidence type="ECO:0000313" key="8">
    <source>
        <dbReference type="EMBL" id="SBV27723.1"/>
    </source>
</evidence>
<feature type="binding site" evidence="6">
    <location>
        <begin position="15"/>
        <end position="17"/>
    </location>
    <ligand>
        <name>NAD(+)</name>
        <dbReference type="ChEBI" id="CHEBI:57540"/>
    </ligand>
</feature>
<dbReference type="OrthoDB" id="9813972at2"/>
<proteinExistence type="inferred from homology"/>
<dbReference type="STRING" id="307121.GA0070620_3250"/>
<evidence type="ECO:0000256" key="3">
    <source>
        <dbReference type="ARBA" id="ARBA00022679"/>
    </source>
</evidence>
<evidence type="ECO:0000256" key="5">
    <source>
        <dbReference type="ARBA" id="ARBA00023125"/>
    </source>
</evidence>
<dbReference type="Proteomes" id="UP000199393">
    <property type="component" value="Chromosome I"/>
</dbReference>
<sequence length="229" mass="25906">MVTDAGRPEPTLIMHFTHIDNLPGVLKAGKLFSDSGVGSQLATNVGAAEIKARRRQRIVPCTPGGVVADYVPFYLAPRSPMMYRIACDYRDGRPGCYPGGDDPLVYLVSSVERVDAAGLDWVASDGNCSVGLTSFSARLDDLATLIDWPLLRARVWKDIPEDMDRMRRRAAEFLVHREFPLNLVIGYAVRTDERQEQVKQLLRDAGMIEPYVRVRPDWYYGYERREVRQ</sequence>
<feature type="binding site" evidence="6">
    <location>
        <position position="54"/>
    </location>
    <ligand>
        <name>NAD(+)</name>
        <dbReference type="ChEBI" id="CHEBI:57540"/>
    </ligand>
</feature>
<feature type="binding site" evidence="6">
    <location>
        <position position="24"/>
    </location>
    <ligand>
        <name>NAD(+)</name>
        <dbReference type="ChEBI" id="CHEBI:57540"/>
    </ligand>
</feature>
<keyword evidence="1 6" id="KW-1277">Toxin-antitoxin system</keyword>
<evidence type="ECO:0000313" key="9">
    <source>
        <dbReference type="Proteomes" id="UP000199393"/>
    </source>
</evidence>
<feature type="active site" evidence="6">
    <location>
        <position position="172"/>
    </location>
</feature>
<dbReference type="GO" id="GO:0016757">
    <property type="term" value="F:glycosyltransferase activity"/>
    <property type="evidence" value="ECO:0007669"/>
    <property type="project" value="UniProtKB-UniRule"/>
</dbReference>
<dbReference type="Pfam" id="PF14487">
    <property type="entry name" value="DarT"/>
    <property type="match status" value="1"/>
</dbReference>
<accession>A0A1C3N578</accession>
<name>A0A1C3N578_9ACTN</name>
<dbReference type="GO" id="GO:0003677">
    <property type="term" value="F:DNA binding"/>
    <property type="evidence" value="ECO:0007669"/>
    <property type="project" value="UniProtKB-UniRule"/>
</dbReference>
<keyword evidence="3 6" id="KW-0808">Transferase</keyword>
<dbReference type="AlphaFoldDB" id="A0A1C3N578"/>
<comment type="similarity">
    <text evidence="6">Belongs to the DarT ADP-ribosyltransferase family.</text>
</comment>
<feature type="active site" description="Proton acceptor" evidence="6">
    <location>
        <position position="54"/>
    </location>
</feature>
<protein>
    <recommendedName>
        <fullName evidence="7">DarT domain-containing protein</fullName>
    </recommendedName>
</protein>
<keyword evidence="2 6" id="KW-0328">Glycosyltransferase</keyword>
<organism evidence="8 9">
    <name type="scientific">Micromonospora krabiensis</name>
    <dbReference type="NCBI Taxonomy" id="307121"/>
    <lineage>
        <taxon>Bacteria</taxon>
        <taxon>Bacillati</taxon>
        <taxon>Actinomycetota</taxon>
        <taxon>Actinomycetes</taxon>
        <taxon>Micromonosporales</taxon>
        <taxon>Micromonosporaceae</taxon>
        <taxon>Micromonospora</taxon>
    </lineage>
</organism>
<dbReference type="InterPro" id="IPR029494">
    <property type="entry name" value="DarT"/>
</dbReference>
<evidence type="ECO:0000259" key="7">
    <source>
        <dbReference type="PROSITE" id="PS52018"/>
    </source>
</evidence>
<evidence type="ECO:0000256" key="6">
    <source>
        <dbReference type="PROSITE-ProRule" id="PRU01362"/>
    </source>
</evidence>
<evidence type="ECO:0000256" key="2">
    <source>
        <dbReference type="ARBA" id="ARBA00022676"/>
    </source>
</evidence>
<evidence type="ECO:0000256" key="4">
    <source>
        <dbReference type="ARBA" id="ARBA00022695"/>
    </source>
</evidence>
<gene>
    <name evidence="8" type="ORF">GA0070620_3250</name>
</gene>
<keyword evidence="5 6" id="KW-0238">DNA-binding</keyword>
<dbReference type="PROSITE" id="PS52018">
    <property type="entry name" value="DART"/>
    <property type="match status" value="1"/>
</dbReference>
<keyword evidence="9" id="KW-1185">Reference proteome</keyword>
<dbReference type="GO" id="GO:0016779">
    <property type="term" value="F:nucleotidyltransferase activity"/>
    <property type="evidence" value="ECO:0007669"/>
    <property type="project" value="UniProtKB-UniRule"/>
</dbReference>
<comment type="caution">
    <text evidence="6">Lacks conserved residue(s) required for the propagation of feature annotation.</text>
</comment>
<feature type="domain" description="DarT" evidence="7">
    <location>
        <begin position="11"/>
        <end position="220"/>
    </location>
</feature>
<comment type="catalytic activity">
    <reaction evidence="6">
        <text>a thymidine in DNA + NAD(+) = an N-(ADP-alpha-D-ribosyl)-thymidine in DNA + nicotinamide + H(+)</text>
        <dbReference type="Rhea" id="RHEA:71651"/>
        <dbReference type="Rhea" id="RHEA-COMP:13556"/>
        <dbReference type="Rhea" id="RHEA-COMP:18051"/>
        <dbReference type="ChEBI" id="CHEBI:15378"/>
        <dbReference type="ChEBI" id="CHEBI:17154"/>
        <dbReference type="ChEBI" id="CHEBI:57540"/>
        <dbReference type="ChEBI" id="CHEBI:137386"/>
        <dbReference type="ChEBI" id="CHEBI:191199"/>
    </reaction>
</comment>
<dbReference type="EMBL" id="LT598496">
    <property type="protein sequence ID" value="SBV27723.1"/>
    <property type="molecule type" value="Genomic_DNA"/>
</dbReference>
<reference evidence="9" key="1">
    <citation type="submission" date="2016-06" db="EMBL/GenBank/DDBJ databases">
        <authorList>
            <person name="Varghese N."/>
        </authorList>
    </citation>
    <scope>NUCLEOTIDE SEQUENCE [LARGE SCALE GENOMIC DNA]</scope>
    <source>
        <strain evidence="9">DSM 45344</strain>
    </source>
</reference>